<dbReference type="InterPro" id="IPR000305">
    <property type="entry name" value="GIY-YIG_endonuc"/>
</dbReference>
<dbReference type="CDD" id="cd06127">
    <property type="entry name" value="DEDDh"/>
    <property type="match status" value="1"/>
</dbReference>
<reference evidence="4" key="1">
    <citation type="journal article" date="2014" name="Int. J. Syst. Evol. Microbiol.">
        <title>Complete genome sequence of Corynebacterium casei LMG S-19264T (=DSM 44701T), isolated from a smear-ripened cheese.</title>
        <authorList>
            <consortium name="US DOE Joint Genome Institute (JGI-PGF)"/>
            <person name="Walter F."/>
            <person name="Albersmeier A."/>
            <person name="Kalinowski J."/>
            <person name="Ruckert C."/>
        </authorList>
    </citation>
    <scope>NUCLEOTIDE SEQUENCE</scope>
    <source>
        <strain evidence="4">CGMCC 1.12195</strain>
    </source>
</reference>
<evidence type="ECO:0000256" key="1">
    <source>
        <dbReference type="ARBA" id="ARBA00025483"/>
    </source>
</evidence>
<dbReference type="InterPro" id="IPR047296">
    <property type="entry name" value="GIY-YIG_UvrC_Cho"/>
</dbReference>
<dbReference type="Pfam" id="PF00929">
    <property type="entry name" value="RNase_T"/>
    <property type="match status" value="1"/>
</dbReference>
<dbReference type="Gene3D" id="3.30.420.10">
    <property type="entry name" value="Ribonuclease H-like superfamily/Ribonuclease H"/>
    <property type="match status" value="1"/>
</dbReference>
<dbReference type="SMART" id="SM00465">
    <property type="entry name" value="GIYc"/>
    <property type="match status" value="1"/>
</dbReference>
<comment type="function">
    <text evidence="1">DNA polymerase III is a complex, multichain enzyme responsible for most of the replicative synthesis in bacteria. The epsilon subunit contain the editing function and is a proofreading 3'-5' exonuclease.</text>
</comment>
<keyword evidence="4" id="KW-0269">Exonuclease</keyword>
<accession>A0A917MA57</accession>
<dbReference type="NCBIfam" id="TIGR00573">
    <property type="entry name" value="dnaq"/>
    <property type="match status" value="1"/>
</dbReference>
<dbReference type="InterPro" id="IPR006054">
    <property type="entry name" value="DnaQ"/>
</dbReference>
<feature type="domain" description="GIY-YIG" evidence="3">
    <location>
        <begin position="202"/>
        <end position="280"/>
    </location>
</feature>
<keyword evidence="4" id="KW-0540">Nuclease</keyword>
<keyword evidence="5" id="KW-1185">Reference proteome</keyword>
<sequence length="458" mass="51507">MKQTHIQYAIVDIETTGGYAAGSGITEIAILIHDGQQVVERFESLIDPQRPIPLSIQAMTGITDDMVAGSPTFGQLASRVYGLLDGRIFVAHNVNFDYSFIKHHLEVAGYGFAVPKLCTVRMSRKIKPGLPSYSLGRLCDVLGVPISNRHRAGGDADATAILFGWLLEWDVNGVIAEMLKKTSKHQQLPPNLAKEQFDALPHGAGVYYFRNKGGKVIYVGKARDIRSRVAQHFTGHNPNPQRQHFLRDIHSVTNQRCGTELMALLLEAVEIQRLWPVYNRALKRFEPKYALYAYEDGGGYLRLAIGKYGKLLQHIHVFHRKLDAINLLQQLIKEFDLHPKFCGFGTNGTELSPTVYNQRVQRALDHLAHHLPTFAIFDKGRDEDENGCIWVENGKFHGMGYVSHHGDITSFEAVKEALTRYPSNHYMMQLIYSYAEKHPSKVWKPGQPSPAITLGKNN</sequence>
<dbReference type="Pfam" id="PF01541">
    <property type="entry name" value="GIY-YIG"/>
    <property type="match status" value="1"/>
</dbReference>
<organism evidence="4 5">
    <name type="scientific">Parapedobacter pyrenivorans</name>
    <dbReference type="NCBI Taxonomy" id="1305674"/>
    <lineage>
        <taxon>Bacteria</taxon>
        <taxon>Pseudomonadati</taxon>
        <taxon>Bacteroidota</taxon>
        <taxon>Sphingobacteriia</taxon>
        <taxon>Sphingobacteriales</taxon>
        <taxon>Sphingobacteriaceae</taxon>
        <taxon>Parapedobacter</taxon>
    </lineage>
</organism>
<dbReference type="InterPro" id="IPR012337">
    <property type="entry name" value="RNaseH-like_sf"/>
</dbReference>
<dbReference type="InterPro" id="IPR013520">
    <property type="entry name" value="Ribonucl_H"/>
</dbReference>
<dbReference type="GO" id="GO:0008408">
    <property type="term" value="F:3'-5' exonuclease activity"/>
    <property type="evidence" value="ECO:0007669"/>
    <property type="project" value="TreeGrafter"/>
</dbReference>
<dbReference type="CDD" id="cd10434">
    <property type="entry name" value="GIY-YIG_UvrC_Cho"/>
    <property type="match status" value="1"/>
</dbReference>
<dbReference type="GO" id="GO:0005829">
    <property type="term" value="C:cytosol"/>
    <property type="evidence" value="ECO:0007669"/>
    <property type="project" value="TreeGrafter"/>
</dbReference>
<reference evidence="4" key="2">
    <citation type="submission" date="2020-09" db="EMBL/GenBank/DDBJ databases">
        <authorList>
            <person name="Sun Q."/>
            <person name="Zhou Y."/>
        </authorList>
    </citation>
    <scope>NUCLEOTIDE SEQUENCE</scope>
    <source>
        <strain evidence="4">CGMCC 1.12195</strain>
    </source>
</reference>
<dbReference type="PANTHER" id="PTHR30231:SF37">
    <property type="entry name" value="EXODEOXYRIBONUCLEASE 10"/>
    <property type="match status" value="1"/>
</dbReference>
<dbReference type="GO" id="GO:0006289">
    <property type="term" value="P:nucleotide-excision repair"/>
    <property type="evidence" value="ECO:0007669"/>
    <property type="project" value="InterPro"/>
</dbReference>
<evidence type="ECO:0000313" key="5">
    <source>
        <dbReference type="Proteomes" id="UP000660862"/>
    </source>
</evidence>
<dbReference type="GO" id="GO:0003677">
    <property type="term" value="F:DNA binding"/>
    <property type="evidence" value="ECO:0007669"/>
    <property type="project" value="InterPro"/>
</dbReference>
<dbReference type="InterPro" id="IPR035901">
    <property type="entry name" value="GIY-YIG_endonuc_sf"/>
</dbReference>
<dbReference type="InterPro" id="IPR036397">
    <property type="entry name" value="RNaseH_sf"/>
</dbReference>
<protein>
    <submittedName>
        <fullName evidence="4">Exonuclease</fullName>
    </submittedName>
</protein>
<dbReference type="GO" id="GO:0003887">
    <property type="term" value="F:DNA-directed DNA polymerase activity"/>
    <property type="evidence" value="ECO:0007669"/>
    <property type="project" value="InterPro"/>
</dbReference>
<evidence type="ECO:0000259" key="3">
    <source>
        <dbReference type="PROSITE" id="PS50164"/>
    </source>
</evidence>
<keyword evidence="4" id="KW-0378">Hydrolase</keyword>
<dbReference type="PROSITE" id="PS50164">
    <property type="entry name" value="GIY_YIG"/>
    <property type="match status" value="1"/>
</dbReference>
<evidence type="ECO:0000256" key="2">
    <source>
        <dbReference type="ARBA" id="ARBA00026073"/>
    </source>
</evidence>
<comment type="subunit">
    <text evidence="2">DNA polymerase III contains a core (composed of alpha, epsilon and theta chains) that associates with a tau subunit. This core dimerizes to form the POLIII' complex. PolIII' associates with the gamma complex (composed of gamma, delta, delta', psi and chi chains) and with the beta chain to form the complete DNA polymerase III complex.</text>
</comment>
<dbReference type="SUPFAM" id="SSF82771">
    <property type="entry name" value="GIY-YIG endonuclease"/>
    <property type="match status" value="1"/>
</dbReference>
<dbReference type="Proteomes" id="UP000660862">
    <property type="component" value="Unassembled WGS sequence"/>
</dbReference>
<dbReference type="SUPFAM" id="SSF53098">
    <property type="entry name" value="Ribonuclease H-like"/>
    <property type="match status" value="1"/>
</dbReference>
<evidence type="ECO:0000313" key="4">
    <source>
        <dbReference type="EMBL" id="GGG87587.1"/>
    </source>
</evidence>
<dbReference type="PANTHER" id="PTHR30231">
    <property type="entry name" value="DNA POLYMERASE III SUBUNIT EPSILON"/>
    <property type="match status" value="1"/>
</dbReference>
<dbReference type="FunFam" id="3.30.420.10:FF:000045">
    <property type="entry name" value="3'-5' exonuclease DinG"/>
    <property type="match status" value="1"/>
</dbReference>
<proteinExistence type="predicted"/>
<dbReference type="RefSeq" id="WP_229738683.1">
    <property type="nucleotide sequence ID" value="NZ_BMER01000001.1"/>
</dbReference>
<dbReference type="GO" id="GO:0045004">
    <property type="term" value="P:DNA replication proofreading"/>
    <property type="evidence" value="ECO:0007669"/>
    <property type="project" value="TreeGrafter"/>
</dbReference>
<gene>
    <name evidence="4" type="ORF">GCM10007415_21760</name>
</gene>
<dbReference type="EMBL" id="BMER01000001">
    <property type="protein sequence ID" value="GGG87587.1"/>
    <property type="molecule type" value="Genomic_DNA"/>
</dbReference>
<dbReference type="SMART" id="SM00479">
    <property type="entry name" value="EXOIII"/>
    <property type="match status" value="1"/>
</dbReference>
<dbReference type="Gene3D" id="3.40.1440.10">
    <property type="entry name" value="GIY-YIG endonuclease"/>
    <property type="match status" value="1"/>
</dbReference>
<comment type="caution">
    <text evidence="4">The sequence shown here is derived from an EMBL/GenBank/DDBJ whole genome shotgun (WGS) entry which is preliminary data.</text>
</comment>
<dbReference type="AlphaFoldDB" id="A0A917MA57"/>
<name>A0A917MA57_9SPHI</name>